<dbReference type="VEuPathDB" id="TrichDB:TVAGG3_0388200"/>
<dbReference type="KEGG" id="tva:5468906"/>
<dbReference type="SMR" id="A2D8U5"/>
<dbReference type="InParanoid" id="A2D8U5"/>
<proteinExistence type="predicted"/>
<dbReference type="VEuPathDB" id="TrichDB:TVAG_186520"/>
<dbReference type="AlphaFoldDB" id="A2D8U5"/>
<dbReference type="RefSeq" id="XP_001584330.1">
    <property type="nucleotide sequence ID" value="XM_001584280.1"/>
</dbReference>
<reference evidence="1" key="2">
    <citation type="journal article" date="2007" name="Science">
        <title>Draft genome sequence of the sexually transmitted pathogen Trichomonas vaginalis.</title>
        <authorList>
            <person name="Carlton J.M."/>
            <person name="Hirt R.P."/>
            <person name="Silva J.C."/>
            <person name="Delcher A.L."/>
            <person name="Schatz M."/>
            <person name="Zhao Q."/>
            <person name="Wortman J.R."/>
            <person name="Bidwell S.L."/>
            <person name="Alsmark U.C.M."/>
            <person name="Besteiro S."/>
            <person name="Sicheritz-Ponten T."/>
            <person name="Noel C.J."/>
            <person name="Dacks J.B."/>
            <person name="Foster P.G."/>
            <person name="Simillion C."/>
            <person name="Van de Peer Y."/>
            <person name="Miranda-Saavedra D."/>
            <person name="Barton G.J."/>
            <person name="Westrop G.D."/>
            <person name="Mueller S."/>
            <person name="Dessi D."/>
            <person name="Fiori P.L."/>
            <person name="Ren Q."/>
            <person name="Paulsen I."/>
            <person name="Zhang H."/>
            <person name="Bastida-Corcuera F.D."/>
            <person name="Simoes-Barbosa A."/>
            <person name="Brown M.T."/>
            <person name="Hayes R.D."/>
            <person name="Mukherjee M."/>
            <person name="Okumura C.Y."/>
            <person name="Schneider R."/>
            <person name="Smith A.J."/>
            <person name="Vanacova S."/>
            <person name="Villalvazo M."/>
            <person name="Haas B.J."/>
            <person name="Pertea M."/>
            <person name="Feldblyum T.V."/>
            <person name="Utterback T.R."/>
            <person name="Shu C.L."/>
            <person name="Osoegawa K."/>
            <person name="de Jong P.J."/>
            <person name="Hrdy I."/>
            <person name="Horvathova L."/>
            <person name="Zubacova Z."/>
            <person name="Dolezal P."/>
            <person name="Malik S.B."/>
            <person name="Logsdon J.M. Jr."/>
            <person name="Henze K."/>
            <person name="Gupta A."/>
            <person name="Wang C.C."/>
            <person name="Dunne R.L."/>
            <person name="Upcroft J.A."/>
            <person name="Upcroft P."/>
            <person name="White O."/>
            <person name="Salzberg S.L."/>
            <person name="Tang P."/>
            <person name="Chiu C.-H."/>
            <person name="Lee Y.-S."/>
            <person name="Embley T.M."/>
            <person name="Coombs G.H."/>
            <person name="Mottram J.C."/>
            <person name="Tachezy J."/>
            <person name="Fraser-Liggett C.M."/>
            <person name="Johnson P.J."/>
        </authorList>
    </citation>
    <scope>NUCLEOTIDE SEQUENCE [LARGE SCALE GENOMIC DNA]</scope>
    <source>
        <strain evidence="1">G3</strain>
    </source>
</reference>
<name>A2D8U5_TRIV3</name>
<dbReference type="Proteomes" id="UP000001542">
    <property type="component" value="Unassembled WGS sequence"/>
</dbReference>
<sequence>MTDTNAAEDTNKQQSFDFEEYVGYVMRKHSVCTKSQPPQPVIKDVKVFSSFDAQETAINLLKNTIYK</sequence>
<keyword evidence="2" id="KW-1185">Reference proteome</keyword>
<evidence type="ECO:0000313" key="2">
    <source>
        <dbReference type="Proteomes" id="UP000001542"/>
    </source>
</evidence>
<gene>
    <name evidence="1" type="ORF">TVAG_186520</name>
</gene>
<protein>
    <submittedName>
        <fullName evidence="1">Uncharacterized protein</fullName>
    </submittedName>
</protein>
<dbReference type="EMBL" id="DS113179">
    <property type="protein sequence ID" value="EAY23344.1"/>
    <property type="molecule type" value="Genomic_DNA"/>
</dbReference>
<evidence type="ECO:0000313" key="1">
    <source>
        <dbReference type="EMBL" id="EAY23344.1"/>
    </source>
</evidence>
<reference evidence="1" key="1">
    <citation type="submission" date="2006-10" db="EMBL/GenBank/DDBJ databases">
        <authorList>
            <person name="Amadeo P."/>
            <person name="Zhao Q."/>
            <person name="Wortman J."/>
            <person name="Fraser-Liggett C."/>
            <person name="Carlton J."/>
        </authorList>
    </citation>
    <scope>NUCLEOTIDE SEQUENCE</scope>
    <source>
        <strain evidence="1">G3</strain>
    </source>
</reference>
<accession>A2D8U5</accession>
<organism evidence="1 2">
    <name type="scientific">Trichomonas vaginalis (strain ATCC PRA-98 / G3)</name>
    <dbReference type="NCBI Taxonomy" id="412133"/>
    <lineage>
        <taxon>Eukaryota</taxon>
        <taxon>Metamonada</taxon>
        <taxon>Parabasalia</taxon>
        <taxon>Trichomonadida</taxon>
        <taxon>Trichomonadidae</taxon>
        <taxon>Trichomonas</taxon>
    </lineage>
</organism>